<dbReference type="Proteomes" id="UP000013827">
    <property type="component" value="Unassembled WGS sequence"/>
</dbReference>
<evidence type="ECO:0000259" key="2">
    <source>
        <dbReference type="PROSITE" id="PS50090"/>
    </source>
</evidence>
<feature type="compositionally biased region" description="Low complexity" evidence="1">
    <location>
        <begin position="222"/>
        <end position="233"/>
    </location>
</feature>
<feature type="domain" description="HTH myb-type" evidence="3">
    <location>
        <begin position="116"/>
        <end position="168"/>
    </location>
</feature>
<evidence type="ECO:0000259" key="3">
    <source>
        <dbReference type="PROSITE" id="PS51294"/>
    </source>
</evidence>
<name>A0A0D3J8M1_EMIH1</name>
<dbReference type="RefSeq" id="XP_005772285.1">
    <property type="nucleotide sequence ID" value="XM_005772228.1"/>
</dbReference>
<evidence type="ECO:0000256" key="1">
    <source>
        <dbReference type="SAM" id="MobiDB-lite"/>
    </source>
</evidence>
<dbReference type="PROSITE" id="PS50090">
    <property type="entry name" value="MYB_LIKE"/>
    <property type="match status" value="1"/>
</dbReference>
<dbReference type="InterPro" id="IPR001005">
    <property type="entry name" value="SANT/Myb"/>
</dbReference>
<reference evidence="4" key="2">
    <citation type="submission" date="2024-10" db="UniProtKB">
        <authorList>
            <consortium name="EnsemblProtists"/>
        </authorList>
    </citation>
    <scope>IDENTIFICATION</scope>
</reference>
<feature type="compositionally biased region" description="Low complexity" evidence="1">
    <location>
        <begin position="196"/>
        <end position="206"/>
    </location>
</feature>
<proteinExistence type="predicted"/>
<dbReference type="HOGENOM" id="CLU_1144349_0_0_1"/>
<dbReference type="PaxDb" id="2903-EOD19856"/>
<accession>A0A0D3J8M1</accession>
<sequence>MDAVAPIGILRPVPIVLGPQHVLQPPPVRACPGCGRGNVGWHGFNLSTLCADCLSVLRPEQGVSRPASAHPFLLNSAATADTAALLVAAAAAATGARVPASPAADEPVARSDNPTSPRQPVAPWTEQEDAAIRAGVLQHGTKWRNFPLPGRSTDAVRNRWGRLKERDTADAGLGGEGAAGWDHASQEAPSRGMATASDVPAPASDADPVEVRSTVSRAKKGAPILKATAPAAAHGRNLRKRLR</sequence>
<dbReference type="KEGG" id="ehx:EMIHUDRAFT_242472"/>
<dbReference type="InterPro" id="IPR009057">
    <property type="entry name" value="Homeodomain-like_sf"/>
</dbReference>
<feature type="domain" description="Myb-like" evidence="2">
    <location>
        <begin position="116"/>
        <end position="164"/>
    </location>
</feature>
<dbReference type="GeneID" id="17265401"/>
<dbReference type="PROSITE" id="PS51294">
    <property type="entry name" value="HTH_MYB"/>
    <property type="match status" value="1"/>
</dbReference>
<organism evidence="4 5">
    <name type="scientific">Emiliania huxleyi (strain CCMP1516)</name>
    <dbReference type="NCBI Taxonomy" id="280463"/>
    <lineage>
        <taxon>Eukaryota</taxon>
        <taxon>Haptista</taxon>
        <taxon>Haptophyta</taxon>
        <taxon>Prymnesiophyceae</taxon>
        <taxon>Isochrysidales</taxon>
        <taxon>Noelaerhabdaceae</taxon>
        <taxon>Emiliania</taxon>
    </lineage>
</organism>
<dbReference type="Pfam" id="PF00249">
    <property type="entry name" value="Myb_DNA-binding"/>
    <property type="match status" value="1"/>
</dbReference>
<evidence type="ECO:0000313" key="5">
    <source>
        <dbReference type="Proteomes" id="UP000013827"/>
    </source>
</evidence>
<reference evidence="5" key="1">
    <citation type="journal article" date="2013" name="Nature">
        <title>Pan genome of the phytoplankton Emiliania underpins its global distribution.</title>
        <authorList>
            <person name="Read B.A."/>
            <person name="Kegel J."/>
            <person name="Klute M.J."/>
            <person name="Kuo A."/>
            <person name="Lefebvre S.C."/>
            <person name="Maumus F."/>
            <person name="Mayer C."/>
            <person name="Miller J."/>
            <person name="Monier A."/>
            <person name="Salamov A."/>
            <person name="Young J."/>
            <person name="Aguilar M."/>
            <person name="Claverie J.M."/>
            <person name="Frickenhaus S."/>
            <person name="Gonzalez K."/>
            <person name="Herman E.K."/>
            <person name="Lin Y.C."/>
            <person name="Napier J."/>
            <person name="Ogata H."/>
            <person name="Sarno A.F."/>
            <person name="Shmutz J."/>
            <person name="Schroeder D."/>
            <person name="de Vargas C."/>
            <person name="Verret F."/>
            <person name="von Dassow P."/>
            <person name="Valentin K."/>
            <person name="Van de Peer Y."/>
            <person name="Wheeler G."/>
            <person name="Dacks J.B."/>
            <person name="Delwiche C.F."/>
            <person name="Dyhrman S.T."/>
            <person name="Glockner G."/>
            <person name="John U."/>
            <person name="Richards T."/>
            <person name="Worden A.Z."/>
            <person name="Zhang X."/>
            <person name="Grigoriev I.V."/>
            <person name="Allen A.E."/>
            <person name="Bidle K."/>
            <person name="Borodovsky M."/>
            <person name="Bowler C."/>
            <person name="Brownlee C."/>
            <person name="Cock J.M."/>
            <person name="Elias M."/>
            <person name="Gladyshev V.N."/>
            <person name="Groth M."/>
            <person name="Guda C."/>
            <person name="Hadaegh A."/>
            <person name="Iglesias-Rodriguez M.D."/>
            <person name="Jenkins J."/>
            <person name="Jones B.M."/>
            <person name="Lawson T."/>
            <person name="Leese F."/>
            <person name="Lindquist E."/>
            <person name="Lobanov A."/>
            <person name="Lomsadze A."/>
            <person name="Malik S.B."/>
            <person name="Marsh M.E."/>
            <person name="Mackinder L."/>
            <person name="Mock T."/>
            <person name="Mueller-Roeber B."/>
            <person name="Pagarete A."/>
            <person name="Parker M."/>
            <person name="Probert I."/>
            <person name="Quesneville H."/>
            <person name="Raines C."/>
            <person name="Rensing S.A."/>
            <person name="Riano-Pachon D.M."/>
            <person name="Richier S."/>
            <person name="Rokitta S."/>
            <person name="Shiraiwa Y."/>
            <person name="Soanes D.M."/>
            <person name="van der Giezen M."/>
            <person name="Wahlund T.M."/>
            <person name="Williams B."/>
            <person name="Wilson W."/>
            <person name="Wolfe G."/>
            <person name="Wurch L.L."/>
        </authorList>
    </citation>
    <scope>NUCLEOTIDE SEQUENCE</scope>
</reference>
<dbReference type="SUPFAM" id="SSF46689">
    <property type="entry name" value="Homeodomain-like"/>
    <property type="match status" value="1"/>
</dbReference>
<dbReference type="EnsemblProtists" id="EOD19856">
    <property type="protein sequence ID" value="EOD19856"/>
    <property type="gene ID" value="EMIHUDRAFT_242472"/>
</dbReference>
<dbReference type="InterPro" id="IPR017930">
    <property type="entry name" value="Myb_dom"/>
</dbReference>
<evidence type="ECO:0008006" key="6">
    <source>
        <dbReference type="Google" id="ProtNLM"/>
    </source>
</evidence>
<protein>
    <recommendedName>
        <fullName evidence="6">Myb-like domain-containing protein</fullName>
    </recommendedName>
</protein>
<dbReference type="CDD" id="cd00167">
    <property type="entry name" value="SANT"/>
    <property type="match status" value="1"/>
</dbReference>
<feature type="region of interest" description="Disordered" evidence="1">
    <location>
        <begin position="97"/>
        <end position="125"/>
    </location>
</feature>
<dbReference type="Gene3D" id="1.10.10.60">
    <property type="entry name" value="Homeodomain-like"/>
    <property type="match status" value="1"/>
</dbReference>
<keyword evidence="5" id="KW-1185">Reference proteome</keyword>
<dbReference type="AlphaFoldDB" id="A0A0D3J8M1"/>
<evidence type="ECO:0000313" key="4">
    <source>
        <dbReference type="EnsemblProtists" id="EOD19856"/>
    </source>
</evidence>
<feature type="region of interest" description="Disordered" evidence="1">
    <location>
        <begin position="167"/>
        <end position="243"/>
    </location>
</feature>